<dbReference type="InterPro" id="IPR052700">
    <property type="entry name" value="Carb_kinase_PfkB-like"/>
</dbReference>
<keyword evidence="2" id="KW-0808">Transferase</keyword>
<keyword evidence="6" id="KW-1185">Reference proteome</keyword>
<keyword evidence="3 5" id="KW-0418">Kinase</keyword>
<dbReference type="PANTHER" id="PTHR43320:SF2">
    <property type="entry name" value="2-DEHYDRO-3-DEOXYGLUCONOKINASE_2-DEHYDRO-3-DEOXYGALACTONOKINASE"/>
    <property type="match status" value="1"/>
</dbReference>
<dbReference type="GO" id="GO:0016301">
    <property type="term" value="F:kinase activity"/>
    <property type="evidence" value="ECO:0007669"/>
    <property type="project" value="UniProtKB-KW"/>
</dbReference>
<dbReference type="KEGG" id="taer:GT409_13170"/>
<reference evidence="5 6" key="1">
    <citation type="submission" date="2020-01" db="EMBL/GenBank/DDBJ databases">
        <title>Ponticoccus aerotolerans gen. nov., sp. nov., an anaerobic bacterium and proposal of Ponticoccusceae fam. nov., Ponticoccusles ord. nov. and Ponticoccuse classis nov. in the phylum Kiritimatiellaeota.</title>
        <authorList>
            <person name="Zhou L.Y."/>
            <person name="Du Z.J."/>
        </authorList>
    </citation>
    <scope>NUCLEOTIDE SEQUENCE [LARGE SCALE GENOMIC DNA]</scope>
    <source>
        <strain evidence="5 6">S-5007</strain>
    </source>
</reference>
<dbReference type="Pfam" id="PF00294">
    <property type="entry name" value="PfkB"/>
    <property type="match status" value="1"/>
</dbReference>
<dbReference type="AlphaFoldDB" id="A0A6P1M6C2"/>
<feature type="domain" description="Carbohydrate kinase PfkB" evidence="4">
    <location>
        <begin position="9"/>
        <end position="226"/>
    </location>
</feature>
<dbReference type="SUPFAM" id="SSF53613">
    <property type="entry name" value="Ribokinase-like"/>
    <property type="match status" value="1"/>
</dbReference>
<accession>A0A6P1M6C2</accession>
<proteinExistence type="inferred from homology"/>
<sequence>MRENKKNGRVVTFGEVMCRFCPPDHLRFEQVSPGPWDLTFGGAESSVAASVARFGGTSEFVTALPDHAIADSCLRQLTSLGVETRHVFHALNSRMGVYFVERGANQRASQVIYDRTPSAFSQVSGDEFDWAEIFEGASWFHTTGITAAVSEGAAQAACLAVRKAKEAGLTVSVDLNFRAKLWKWKVGRTAEELAQEIMPKILQFTDVVIGNEEDAQKTLGISAENIDVESANLNADGFASVAEEIMRRFPSIGAVATTLRESISATHNNWGAVLSVRNSDPVFSPMKNGDYTPYEIHSIVDRVGGGDAFAGGLIYALNFGEFGNEQAVLDFASAASCLAHSISGDFNFSTREEVERLADGIGNGRVVR</sequence>
<dbReference type="RefSeq" id="WP_160629526.1">
    <property type="nucleotide sequence ID" value="NZ_CP047593.1"/>
</dbReference>
<dbReference type="CDD" id="cd01166">
    <property type="entry name" value="KdgK"/>
    <property type="match status" value="1"/>
</dbReference>
<name>A0A6P1M6C2_9BACT</name>
<evidence type="ECO:0000259" key="4">
    <source>
        <dbReference type="Pfam" id="PF00294"/>
    </source>
</evidence>
<evidence type="ECO:0000313" key="5">
    <source>
        <dbReference type="EMBL" id="QHI70349.1"/>
    </source>
</evidence>
<evidence type="ECO:0000256" key="3">
    <source>
        <dbReference type="ARBA" id="ARBA00022777"/>
    </source>
</evidence>
<dbReference type="Gene3D" id="3.40.1190.20">
    <property type="match status" value="1"/>
</dbReference>
<evidence type="ECO:0000313" key="6">
    <source>
        <dbReference type="Proteomes" id="UP000464954"/>
    </source>
</evidence>
<evidence type="ECO:0000256" key="2">
    <source>
        <dbReference type="ARBA" id="ARBA00022679"/>
    </source>
</evidence>
<dbReference type="InterPro" id="IPR029056">
    <property type="entry name" value="Ribokinase-like"/>
</dbReference>
<protein>
    <submittedName>
        <fullName evidence="5">Sugar kinase</fullName>
    </submittedName>
</protein>
<comment type="similarity">
    <text evidence="1">Belongs to the carbohydrate kinase PfkB family.</text>
</comment>
<organism evidence="5 6">
    <name type="scientific">Tichowtungia aerotolerans</name>
    <dbReference type="NCBI Taxonomy" id="2697043"/>
    <lineage>
        <taxon>Bacteria</taxon>
        <taxon>Pseudomonadati</taxon>
        <taxon>Kiritimatiellota</taxon>
        <taxon>Tichowtungiia</taxon>
        <taxon>Tichowtungiales</taxon>
        <taxon>Tichowtungiaceae</taxon>
        <taxon>Tichowtungia</taxon>
    </lineage>
</organism>
<dbReference type="Proteomes" id="UP000464954">
    <property type="component" value="Chromosome"/>
</dbReference>
<gene>
    <name evidence="5" type="ORF">GT409_13170</name>
</gene>
<dbReference type="InterPro" id="IPR011611">
    <property type="entry name" value="PfkB_dom"/>
</dbReference>
<dbReference type="EMBL" id="CP047593">
    <property type="protein sequence ID" value="QHI70349.1"/>
    <property type="molecule type" value="Genomic_DNA"/>
</dbReference>
<dbReference type="PANTHER" id="PTHR43320">
    <property type="entry name" value="SUGAR KINASE"/>
    <property type="match status" value="1"/>
</dbReference>
<evidence type="ECO:0000256" key="1">
    <source>
        <dbReference type="ARBA" id="ARBA00010688"/>
    </source>
</evidence>